<protein>
    <recommendedName>
        <fullName evidence="3">Transglutaminase-like domain-containing protein</fullName>
    </recommendedName>
</protein>
<keyword evidence="5" id="KW-1185">Reference proteome</keyword>
<sequence>MLLVASSRRRHALVRLGLCLVLLITAIAPVPARAKAEFARSIGAYDRVQAALSAQATNEPAALSAPLSIARSQSAVTLDEAEDGLVTLSFSVTNTLPPLVAPPVTPGATYTESIRLVAGFNRAADPNTAHSVLLTTALPTGVQFVRAVPAPERNGSALAWALADLPPQATLSVTLTVRAAGSAGPLTDEAQAWAMLHGRPVQASSAPVGLVADDLAPWLQRTPDADHLDPFIVAQAAALGHDSTRIVAFVNGLGFEPYVGSLRGARGTLWSAAGNSLDRTSLLIALLRASGVPARYRHGSLSDERARDLLATMFPPALGTIGTIPPGTPVSDPNNDPLLLSETRDHWWVEAFLPSQGWRDVDPAFGLEPGQTFVSTVATDGSDRVAEPPAAQRHTVDLRLRVEHYSVLSSAVQGGLESSYPLSVTLNSFSLVGEPVNLEHLTNQRAQGGALFSGLITDYTPSFIIGDEAFVGQNYQDSVTNFPLATRITVGVWLEIVTRGPDGTTERHERALADRAGFVARRGGSVELPDLGQTPIISEDQVYSLLIAPSTVPPEALSRAAVGSDAIVRDSQAGYALVSGLQGASEQQLTERMPELRAAQRNVQAGVRLSQELLLLQFAAESDFATARLGEQLRVRPVLTTPRVLIASWETRDDVAELRLDLRSNERRTIVYPGQSWEGLIAFNLARGLLDGELESGVLERLSGRPVVSVANMLRQAEADGIPLVALNTDQLDMLANLPISAEAKARITEALTRNPALVAIMPTRPVMLEGQARFGWLEIDQNNGQTRDVSEDGMHVALVDYAFLAVGMDTKWMFAFIGFWHGYFAYALSFVGAILSEMPIADDDLKGAWQRASGRAMAMVDEIIKGISDSAKNSGNDDDRIDAYLNGTGFAGKGGDTNEALIMQGGFKNGATVAQRIIDSQIDPPLPRALGDVAPRPASAPPFVSATVSPGSPALSAGSVNGTLTTAGLALNGPPERTAFYAPALAGLGVGGDGAAYALSNFASTANLSVQNTSLRLPPFTGTLQVAGQPLAPNGGLALVSFTGELTVREADASTDSVGLEGTATDLFTLGLTAPAGPLTPGEATALNSELRASFTSSFTLTVAPPPGWAAEVAANGRISLTPPLGTPAGDYGLLVFAEAQRAPGLPVAATQRVTVAARDGVTLRVALDPQTTVPWGPVNPDAPATGINDGRIQLSDAAFVATLTNEAATAREFTLSVDGLPAGWLVLSGADSAGQTRLRLPAGAIGQVGFAISPTLEILPPAGTAYPFTVRATATDNPARSASAVGSFRMPGLAYSYIEAQPTTLVTAPGQAAQFDLTVQNVGNAAGGFPLTATLPGAGWQLAGLPPVTNVGAGEVARLPIQIMAPPNAPTNQRVTLSLAARSGPYTQTLPIEVSLVAPEAICVYTAANAVTGAPAIALRELGAAVSALASTPSEAHREATASQLRLLADLVAGLPGGGSAAGELRARAALVLEANDAASLQAALAGLCREMDTLGTDLALAQRHGASVRFAPGTLAALPAQAVSAELVLRSQGREPTTYEVRFSGAPGLPAPQTLRLAPDEEARLPLSFSSAETGFLSVQADLTAVDASGDQLGFATSAKLGVQVVTAFVRVLRVELSPDFVETGVSSSTVRLEVANLVGMPRPATADLRLLAPDGSTVRTLSVPLTIVGGDPTSYTLGTLDSSALANGVYTATVVLRDPAGAAIPGGDGFGFLTVGEGLAASVDLAPLLVAPGSAVVTTSITTQIRQGAVLDQAAVTGFVPVAGPAAAPVVDGRDTPAGVSRPQADPNADEDLRPQTEPAAEGDARPQTDPAADEDSRPQGEPDPQDEARPQTDPAADEDSRPQGEPDPQDEDRLNVIRPAFIGPGITRYEENDATFSASGTWDSTGLSHASGGNSTQSRTAGDVISATLTSAWLHLGLATGPSYGRAEVLIDGVSQGEIDLYSRVNGLRSVAYANLGPGPHTIEVRVLGSRNPLSGDNWVNLDYLDAWDGTSMPEGTFEETDPRVGLSGSWFTRSDGEPSGGSYLNGYTDLASAWFPFTGDSVGVQLMVGPNYGRTHVRVDGQSLGLVDLRADTVAPKVFAFEGLGDGPHVLQIEQYRDDATLDAITVPGSAPFYTPPVPTGVIRYEEDDPALRYNGQPLATTARSWGVEWLSHVSGGSMTTSRTAGDVISATLTSAWLHLGLATGPYYGRAEVLIDGVSQGEIDLYSRVNGLRSVAYANLGPGPHTIEVRVLGSRNPLSGDNWVNLDYLDAWDGTSMPEGTFEETDPRVGLSGSWFTRSDGEPSGGSYLNGYTDLASAWFPFTGDSVGVQLMVGPNYGRTHVRVDGQSLGLVDLRADTVAPKVFAFEGLGDGPHVLQIEQYRDDATLDAITVPGSAPFYTPPVPTGVIRYEEDDPALRYNGQPLATTARSWGVDWLPQASGGYMATSRTAGDVISATLTSEWLHLGLATGPFYGQAEVLIDGVSRESIDTYSESPGLISRIYRDLGPGPHTLEVRVLGTSNPLSGDNWIGLDYLDAWDGTDAPTGLFTHESERVFRSRDWDMVASARVPGGSFIEDGSSAWFLTTGDEVTLIGATNPADANGPAQVEVWVDGVSRGPLDLSYAFSRSPLPLRLTGLGAGPHVIQITNLRRGGLVGFDSSATPFVGIPMVEWSSDVPASNDGYVITTISAGDLTGDGSVELALSSGNGNLYIYRGDGQDAGDGTPIIWQREVGLGDTPALVDLDGDGLVEVIVGSDRGVFAFAHDGTPLWSNSEIRPHTVKFRDYVFESLGWGGAAVANLDADPEAEIVAVGHLDVRPNPGVESQRLLVFKADGTVAARYDLPISEFQFTATPPLLADLTGDGRPEILVGQRNILIALSYANGTLSELWRRTTTITYGLWGEGTWGSPAVGNLDGNQPGGDPDPEIVMVWDTKIELLKADGSLVWSYDAGQRLNPGSVSLADVDGDGEVEIVTVMKRPWPADEQDIIVLNADGSLLWTQPVFDRTTSSSGVTVMDLDGDGRYEVVWNGAGTGLAIFQGSDGTLLFNEPLINSGTVNDYPIIADVDGDGQAEIIAGDNEGFYVVGFSDWGSARPLWNQYNYHITNINDDLTVPFSEPESWRVHNTYRTQSPLQNPVPVYTIDLTHTLPVSGVIPLEPSFSNPPLTPAPDLAWRYRQEGFSQPTRTTSFATSLPDLRPGEVRAVSLGTEVSYALPSGRNTLRFDPLYVTAARLITVRPLADEVAPGGLASYEVTLHNAGPTTNYSLAVLGLPPGWADLPASVELESNSTVTLTLRLNVPADTALEVYPFVVTATTDAGVQDQAPTTLTVSGSRLQLEPSLREARFGQVVTYTVTLDNPTASAQDYALRTNGLEGNGVALPATLSVPAGAERAFTLTVTATGLAGLAPFSVEAQASDGSLAAGTAALNVIGGPAVTSALSPAEAHTGPGAIAALTLTVTNLGSMADSYRFTLEAPTGWQAVLSADAEPVTSLRLLPVLFNRATLQLAVTPPPGTLPGRYPIRVRTTSALSSAAVSLAEATVVVSERGVGVAISPASATLAPDQAQTWTAQVTNLGSTADSFALTLGGVLAANARLEPAQVTLDAGATTQVQVQVEPLPFLPPGGLSFAVTARSQGDPTVSAAATARANVLGFNGVALSLSPEAMPLPSSGEVRLLAVITNTGNLDAIYDLQAESNAASWQTTLDPAVVFVPAGRAVAVLLSVSPSSRSGPEHQIFPPLIATSATSPPSTLRLRSNPAPLTQTPITVRVRAVVRGDTASAEASALLEAATPVSNERVYLPLVRR</sequence>
<dbReference type="InterPro" id="IPR013517">
    <property type="entry name" value="FG-GAP"/>
</dbReference>
<dbReference type="Proteomes" id="UP000220922">
    <property type="component" value="Unassembled WGS sequence"/>
</dbReference>
<organism evidence="4 5">
    <name type="scientific">Candidatus Chloroploca asiatica</name>
    <dbReference type="NCBI Taxonomy" id="1506545"/>
    <lineage>
        <taxon>Bacteria</taxon>
        <taxon>Bacillati</taxon>
        <taxon>Chloroflexota</taxon>
        <taxon>Chloroflexia</taxon>
        <taxon>Chloroflexales</taxon>
        <taxon>Chloroflexineae</taxon>
        <taxon>Oscillochloridaceae</taxon>
        <taxon>Candidatus Chloroploca</taxon>
    </lineage>
</organism>
<evidence type="ECO:0000259" key="3">
    <source>
        <dbReference type="Pfam" id="PF01841"/>
    </source>
</evidence>
<dbReference type="Pfam" id="PF13517">
    <property type="entry name" value="FG-GAP_3"/>
    <property type="match status" value="2"/>
</dbReference>
<keyword evidence="1" id="KW-0732">Signal</keyword>
<dbReference type="InterPro" id="IPR002931">
    <property type="entry name" value="Transglutaminase-like"/>
</dbReference>
<evidence type="ECO:0000313" key="4">
    <source>
        <dbReference type="EMBL" id="PDV97447.1"/>
    </source>
</evidence>
<proteinExistence type="predicted"/>
<dbReference type="Gene3D" id="2.60.120.260">
    <property type="entry name" value="Galactose-binding domain-like"/>
    <property type="match status" value="5"/>
</dbReference>
<feature type="region of interest" description="Disordered" evidence="2">
    <location>
        <begin position="1772"/>
        <end position="1861"/>
    </location>
</feature>
<comment type="caution">
    <text evidence="4">The sequence shown here is derived from an EMBL/GenBank/DDBJ whole genome shotgun (WGS) entry which is preliminary data.</text>
</comment>
<dbReference type="EMBL" id="LYXE01000140">
    <property type="protein sequence ID" value="PDV97447.1"/>
    <property type="molecule type" value="Genomic_DNA"/>
</dbReference>
<dbReference type="PANTHER" id="PTHR39198">
    <property type="entry name" value="HYPOTHETICAL MEMBRANE PROTEIN, CONSERVED"/>
    <property type="match status" value="1"/>
</dbReference>
<accession>A0A2H3L2U0</accession>
<dbReference type="SUPFAM" id="SSF54001">
    <property type="entry name" value="Cysteine proteinases"/>
    <property type="match status" value="1"/>
</dbReference>
<evidence type="ECO:0000256" key="2">
    <source>
        <dbReference type="SAM" id="MobiDB-lite"/>
    </source>
</evidence>
<reference evidence="4 5" key="1">
    <citation type="submission" date="2016-05" db="EMBL/GenBank/DDBJ databases">
        <authorList>
            <person name="Lavstsen T."/>
            <person name="Jespersen J.S."/>
        </authorList>
    </citation>
    <scope>NUCLEOTIDE SEQUENCE [LARGE SCALE GENOMIC DNA]</scope>
    <source>
        <strain evidence="4 5">B7-9</strain>
    </source>
</reference>
<dbReference type="Gene3D" id="3.10.620.30">
    <property type="match status" value="1"/>
</dbReference>
<evidence type="ECO:0000313" key="5">
    <source>
        <dbReference type="Proteomes" id="UP000220922"/>
    </source>
</evidence>
<dbReference type="InterPro" id="IPR038765">
    <property type="entry name" value="Papain-like_cys_pep_sf"/>
</dbReference>
<feature type="domain" description="Transglutaminase-like" evidence="3">
    <location>
        <begin position="265"/>
        <end position="363"/>
    </location>
</feature>
<dbReference type="Pfam" id="PF01841">
    <property type="entry name" value="Transglut_core"/>
    <property type="match status" value="1"/>
</dbReference>
<name>A0A2H3L2U0_9CHLR</name>
<dbReference type="Gene3D" id="2.130.10.130">
    <property type="entry name" value="Integrin alpha, N-terminal"/>
    <property type="match status" value="1"/>
</dbReference>
<dbReference type="InterPro" id="IPR028994">
    <property type="entry name" value="Integrin_alpha_N"/>
</dbReference>
<dbReference type="PANTHER" id="PTHR39198:SF1">
    <property type="entry name" value="ALPHA-GALACTOSIDASE NEW3 DOMAIN-CONTAINING PROTEIN"/>
    <property type="match status" value="1"/>
</dbReference>
<gene>
    <name evidence="4" type="ORF">A9Q02_18300</name>
</gene>
<evidence type="ECO:0000256" key="1">
    <source>
        <dbReference type="ARBA" id="ARBA00022729"/>
    </source>
</evidence>
<dbReference type="SUPFAM" id="SSF69318">
    <property type="entry name" value="Integrin alpha N-terminal domain"/>
    <property type="match status" value="2"/>
</dbReference>
<dbReference type="RefSeq" id="WP_097654444.1">
    <property type="nucleotide sequence ID" value="NZ_LYXE01000140.1"/>
</dbReference>
<dbReference type="OrthoDB" id="136115at2"/>
<feature type="compositionally biased region" description="Basic and acidic residues" evidence="2">
    <location>
        <begin position="1819"/>
        <end position="1835"/>
    </location>
</feature>